<organism evidence="1 2">
    <name type="scientific">Candidatus Lambdaproteobacteria bacterium RIFOXYD2_FULL_50_16</name>
    <dbReference type="NCBI Taxonomy" id="1817772"/>
    <lineage>
        <taxon>Bacteria</taxon>
        <taxon>Pseudomonadati</taxon>
        <taxon>Pseudomonadota</taxon>
        <taxon>Candidatus Lambdaproteobacteria</taxon>
    </lineage>
</organism>
<name>A0A1F6GBN0_9PROT</name>
<dbReference type="STRING" id="1817772.A2527_06645"/>
<gene>
    <name evidence="1" type="ORF">A2527_06645</name>
</gene>
<accession>A0A1F6GBN0</accession>
<protein>
    <submittedName>
        <fullName evidence="1">Uncharacterized protein</fullName>
    </submittedName>
</protein>
<dbReference type="AlphaFoldDB" id="A0A1F6GBN0"/>
<dbReference type="Proteomes" id="UP000178449">
    <property type="component" value="Unassembled WGS sequence"/>
</dbReference>
<dbReference type="EMBL" id="MFNE01000021">
    <property type="protein sequence ID" value="OGG95504.1"/>
    <property type="molecule type" value="Genomic_DNA"/>
</dbReference>
<sequence>MSSLILCSVLALVLAAFVIRPFWRVADKPYFSSDRSAHVFDESLALLESIQELEQDYKMGKISEGEYQSLANDFKREYLEVKHAGPRVSF</sequence>
<reference evidence="1 2" key="1">
    <citation type="journal article" date="2016" name="Nat. Commun.">
        <title>Thousands of microbial genomes shed light on interconnected biogeochemical processes in an aquifer system.</title>
        <authorList>
            <person name="Anantharaman K."/>
            <person name="Brown C.T."/>
            <person name="Hug L.A."/>
            <person name="Sharon I."/>
            <person name="Castelle C.J."/>
            <person name="Probst A.J."/>
            <person name="Thomas B.C."/>
            <person name="Singh A."/>
            <person name="Wilkins M.J."/>
            <person name="Karaoz U."/>
            <person name="Brodie E.L."/>
            <person name="Williams K.H."/>
            <person name="Hubbard S.S."/>
            <person name="Banfield J.F."/>
        </authorList>
    </citation>
    <scope>NUCLEOTIDE SEQUENCE [LARGE SCALE GENOMIC DNA]</scope>
</reference>
<comment type="caution">
    <text evidence="1">The sequence shown here is derived from an EMBL/GenBank/DDBJ whole genome shotgun (WGS) entry which is preliminary data.</text>
</comment>
<evidence type="ECO:0000313" key="2">
    <source>
        <dbReference type="Proteomes" id="UP000178449"/>
    </source>
</evidence>
<evidence type="ECO:0000313" key="1">
    <source>
        <dbReference type="EMBL" id="OGG95504.1"/>
    </source>
</evidence>
<proteinExistence type="predicted"/>